<dbReference type="Gene3D" id="1.10.10.60">
    <property type="entry name" value="Homeodomain-like"/>
    <property type="match status" value="1"/>
</dbReference>
<dbReference type="RefSeq" id="WP_184467480.1">
    <property type="nucleotide sequence ID" value="NZ_JACIFY010000003.1"/>
</dbReference>
<dbReference type="GO" id="GO:0005829">
    <property type="term" value="C:cytosol"/>
    <property type="evidence" value="ECO:0007669"/>
    <property type="project" value="TreeGrafter"/>
</dbReference>
<proteinExistence type="predicted"/>
<keyword evidence="1" id="KW-0805">Transcription regulation</keyword>
<keyword evidence="2 6" id="KW-0238">DNA-binding</keyword>
<evidence type="ECO:0000256" key="4">
    <source>
        <dbReference type="SAM" id="MobiDB-lite"/>
    </source>
</evidence>
<name>A0A7W6R0Q7_9HYPH</name>
<dbReference type="SMART" id="SM00342">
    <property type="entry name" value="HTH_ARAC"/>
    <property type="match status" value="1"/>
</dbReference>
<evidence type="ECO:0000256" key="1">
    <source>
        <dbReference type="ARBA" id="ARBA00023015"/>
    </source>
</evidence>
<dbReference type="AlphaFoldDB" id="A0A7W6R0Q7"/>
<evidence type="ECO:0000313" key="6">
    <source>
        <dbReference type="EMBL" id="MBB4234471.1"/>
    </source>
</evidence>
<dbReference type="EMBL" id="JACIFY010000003">
    <property type="protein sequence ID" value="MBB4234471.1"/>
    <property type="molecule type" value="Genomic_DNA"/>
</dbReference>
<organism evidence="6 7">
    <name type="scientific">Rhizobium esperanzae</name>
    <dbReference type="NCBI Taxonomy" id="1967781"/>
    <lineage>
        <taxon>Bacteria</taxon>
        <taxon>Pseudomonadati</taxon>
        <taxon>Pseudomonadota</taxon>
        <taxon>Alphaproteobacteria</taxon>
        <taxon>Hyphomicrobiales</taxon>
        <taxon>Rhizobiaceae</taxon>
        <taxon>Rhizobium/Agrobacterium group</taxon>
        <taxon>Rhizobium</taxon>
    </lineage>
</organism>
<evidence type="ECO:0000256" key="2">
    <source>
        <dbReference type="ARBA" id="ARBA00023125"/>
    </source>
</evidence>
<gene>
    <name evidence="6" type="ORF">GGD57_001027</name>
</gene>
<keyword evidence="3" id="KW-0804">Transcription</keyword>
<evidence type="ECO:0000313" key="7">
    <source>
        <dbReference type="Proteomes" id="UP000540909"/>
    </source>
</evidence>
<dbReference type="PANTHER" id="PTHR47894:SF4">
    <property type="entry name" value="HTH-TYPE TRANSCRIPTIONAL REGULATOR GADX"/>
    <property type="match status" value="1"/>
</dbReference>
<dbReference type="Pfam" id="PF12833">
    <property type="entry name" value="HTH_18"/>
    <property type="match status" value="1"/>
</dbReference>
<feature type="domain" description="HTH araC/xylS-type" evidence="5">
    <location>
        <begin position="243"/>
        <end position="341"/>
    </location>
</feature>
<sequence length="362" mass="39960">MVARNKPVTASVRVLVLQAIIQSLPRAGADLKALLVRHGLSNTRIGNPNARIDMRDYFEFFEDAARAFENPALGARLGFALRPGDLWPIGLLLMQASSIGSALTYYARYATAFQTATTFSLQPASQGLVFGYKVHADIKPKSLFRQDNEFTLACICSQLQMAFDSDWRPLEVHFEHASNGQDATLQRMFGAPVQFNQTRNCIVIDRRDAERQYRIEDRDFINVLNQHMASVIASSNQDVSATEQVRALISVRLGLASVELNDLAAEMAITPRTLQRRLAEENTSLRTILKDYREQMAIAYLTQGNMTAEAISTALGYAESTVFSRAFKSWTGSSPFTRIAADVDQDDEAGDGTLPPAPVGSA</sequence>
<dbReference type="InterPro" id="IPR009057">
    <property type="entry name" value="Homeodomain-like_sf"/>
</dbReference>
<dbReference type="InterPro" id="IPR032687">
    <property type="entry name" value="AraC-type_N"/>
</dbReference>
<dbReference type="GO" id="GO:0000976">
    <property type="term" value="F:transcription cis-regulatory region binding"/>
    <property type="evidence" value="ECO:0007669"/>
    <property type="project" value="TreeGrafter"/>
</dbReference>
<dbReference type="SUPFAM" id="SSF46689">
    <property type="entry name" value="Homeodomain-like"/>
    <property type="match status" value="1"/>
</dbReference>
<dbReference type="Proteomes" id="UP000540909">
    <property type="component" value="Unassembled WGS sequence"/>
</dbReference>
<accession>A0A7W6R0Q7</accession>
<evidence type="ECO:0000256" key="3">
    <source>
        <dbReference type="ARBA" id="ARBA00023163"/>
    </source>
</evidence>
<feature type="region of interest" description="Disordered" evidence="4">
    <location>
        <begin position="343"/>
        <end position="362"/>
    </location>
</feature>
<dbReference type="InterPro" id="IPR018060">
    <property type="entry name" value="HTH_AraC"/>
</dbReference>
<dbReference type="GO" id="GO:0003700">
    <property type="term" value="F:DNA-binding transcription factor activity"/>
    <property type="evidence" value="ECO:0007669"/>
    <property type="project" value="InterPro"/>
</dbReference>
<dbReference type="PANTHER" id="PTHR47894">
    <property type="entry name" value="HTH-TYPE TRANSCRIPTIONAL REGULATOR GADX"/>
    <property type="match status" value="1"/>
</dbReference>
<comment type="caution">
    <text evidence="6">The sequence shown here is derived from an EMBL/GenBank/DDBJ whole genome shotgun (WGS) entry which is preliminary data.</text>
</comment>
<evidence type="ECO:0000259" key="5">
    <source>
        <dbReference type="PROSITE" id="PS01124"/>
    </source>
</evidence>
<protein>
    <submittedName>
        <fullName evidence="6">AraC-like DNA-binding protein</fullName>
    </submittedName>
</protein>
<dbReference type="PROSITE" id="PS01124">
    <property type="entry name" value="HTH_ARAC_FAMILY_2"/>
    <property type="match status" value="1"/>
</dbReference>
<dbReference type="Pfam" id="PF12625">
    <property type="entry name" value="Arabinose_bd"/>
    <property type="match status" value="1"/>
</dbReference>
<reference evidence="6 7" key="1">
    <citation type="submission" date="2020-08" db="EMBL/GenBank/DDBJ databases">
        <title>Genomic Encyclopedia of Type Strains, Phase IV (KMG-V): Genome sequencing to study the core and pangenomes of soil and plant-associated prokaryotes.</title>
        <authorList>
            <person name="Whitman W."/>
        </authorList>
    </citation>
    <scope>NUCLEOTIDE SEQUENCE [LARGE SCALE GENOMIC DNA]</scope>
    <source>
        <strain evidence="6 7">SEMIA 4089</strain>
    </source>
</reference>